<evidence type="ECO:0000256" key="1">
    <source>
        <dbReference type="SAM" id="MobiDB-lite"/>
    </source>
</evidence>
<evidence type="ECO:0000313" key="2">
    <source>
        <dbReference type="EMBL" id="KFG50695.1"/>
    </source>
</evidence>
<feature type="compositionally biased region" description="Basic and acidic residues" evidence="1">
    <location>
        <begin position="88"/>
        <end position="100"/>
    </location>
</feature>
<accession>A0A086L227</accession>
<name>A0A086L227_TOXGO</name>
<comment type="caution">
    <text evidence="2">The sequence shown here is derived from an EMBL/GenBank/DDBJ whole genome shotgun (WGS) entry which is preliminary data.</text>
</comment>
<dbReference type="AlphaFoldDB" id="A0A086L227"/>
<dbReference type="Proteomes" id="UP000028838">
    <property type="component" value="Unassembled WGS sequence"/>
</dbReference>
<feature type="region of interest" description="Disordered" evidence="1">
    <location>
        <begin position="35"/>
        <end position="103"/>
    </location>
</feature>
<sequence length="169" mass="19420">MRHFCHLARRRRQKGHTPPQVSKFLREVLFSLQRRGAPRLSRPSSASTETGTRRRRGAPAVAVSPDRASEVEAAKKGRRSERTNANNGDRDEMENAEKRPPAAGIELSRQVYVKFRDVAMEASKDVRQTENVARGARKQRTRKDRALRWGRVSCVFLEFLLKEENRLGR</sequence>
<feature type="compositionally biased region" description="Basic residues" evidence="1">
    <location>
        <begin position="1"/>
        <end position="15"/>
    </location>
</feature>
<protein>
    <submittedName>
        <fullName evidence="2">Uncharacterized protein</fullName>
    </submittedName>
</protein>
<gene>
    <name evidence="2" type="ORF">TGFOU_358950</name>
</gene>
<dbReference type="VEuPathDB" id="ToxoDB:TGFOU_358950"/>
<evidence type="ECO:0000313" key="3">
    <source>
        <dbReference type="Proteomes" id="UP000028838"/>
    </source>
</evidence>
<dbReference type="EMBL" id="AEYH02001406">
    <property type="protein sequence ID" value="KFG50695.1"/>
    <property type="molecule type" value="Genomic_DNA"/>
</dbReference>
<feature type="region of interest" description="Disordered" evidence="1">
    <location>
        <begin position="1"/>
        <end position="21"/>
    </location>
</feature>
<organism evidence="2 3">
    <name type="scientific">Toxoplasma gondii FOU</name>
    <dbReference type="NCBI Taxonomy" id="943167"/>
    <lineage>
        <taxon>Eukaryota</taxon>
        <taxon>Sar</taxon>
        <taxon>Alveolata</taxon>
        <taxon>Apicomplexa</taxon>
        <taxon>Conoidasida</taxon>
        <taxon>Coccidia</taxon>
        <taxon>Eucoccidiorida</taxon>
        <taxon>Eimeriorina</taxon>
        <taxon>Sarcocystidae</taxon>
        <taxon>Toxoplasma</taxon>
    </lineage>
</organism>
<proteinExistence type="predicted"/>
<reference evidence="2 3" key="1">
    <citation type="submission" date="2014-07" db="EMBL/GenBank/DDBJ databases">
        <authorList>
            <person name="Sibley D."/>
            <person name="Venepally P."/>
            <person name="Karamycheva S."/>
            <person name="Hadjithomas M."/>
            <person name="Khan A."/>
            <person name="Brunk B."/>
            <person name="Roos D."/>
            <person name="Caler E."/>
            <person name="Lorenzi H."/>
        </authorList>
    </citation>
    <scope>NUCLEOTIDE SEQUENCE [LARGE SCALE GENOMIC DNA]</scope>
    <source>
        <strain evidence="2 3">FOU</strain>
    </source>
</reference>